<gene>
    <name evidence="2" type="ORF">I8J30_30095</name>
</gene>
<comment type="caution">
    <text evidence="2">The sequence shown here is derived from an EMBL/GenBank/DDBJ whole genome shotgun (WGS) entry which is preliminary data.</text>
</comment>
<evidence type="ECO:0000313" key="3">
    <source>
        <dbReference type="Proteomes" id="UP000673394"/>
    </source>
</evidence>
<dbReference type="Pfam" id="PF13788">
    <property type="entry name" value="DUF4180"/>
    <property type="match status" value="1"/>
</dbReference>
<proteinExistence type="predicted"/>
<protein>
    <submittedName>
        <fullName evidence="2">DUF4180 domain-containing protein</fullName>
    </submittedName>
</protein>
<dbReference type="EMBL" id="JAGKSP010000027">
    <property type="protein sequence ID" value="MBP3966940.1"/>
    <property type="molecule type" value="Genomic_DNA"/>
</dbReference>
<accession>A0ABS5CM88</accession>
<evidence type="ECO:0000313" key="2">
    <source>
        <dbReference type="EMBL" id="MBP3966940.1"/>
    </source>
</evidence>
<name>A0ABS5CM88_9BACL</name>
<evidence type="ECO:0000259" key="1">
    <source>
        <dbReference type="Pfam" id="PF13788"/>
    </source>
</evidence>
<sequence length="121" mass="13606">MNITVHQQGNSKVAIIESSDILIEDVQSALDLMATVRYNEDCDKILVSKSNVTEAFFDLKTRIAGDILQKFTNYQLKLAIVGDYEGYDSKSLKDFIYESNHGKQVFFLKDQQAALDALHGV</sequence>
<dbReference type="Proteomes" id="UP000673394">
    <property type="component" value="Unassembled WGS sequence"/>
</dbReference>
<reference evidence="2 3" key="1">
    <citation type="submission" date="2021-04" db="EMBL/GenBank/DDBJ databases">
        <title>Paenibacillus sp. DLE-14 whole genome sequence.</title>
        <authorList>
            <person name="Ham Y.J."/>
        </authorList>
    </citation>
    <scope>NUCLEOTIDE SEQUENCE [LARGE SCALE GENOMIC DNA]</scope>
    <source>
        <strain evidence="2 3">DLE-14</strain>
    </source>
</reference>
<organism evidence="2 3">
    <name type="scientific">Paenibacillus lignilyticus</name>
    <dbReference type="NCBI Taxonomy" id="1172615"/>
    <lineage>
        <taxon>Bacteria</taxon>
        <taxon>Bacillati</taxon>
        <taxon>Bacillota</taxon>
        <taxon>Bacilli</taxon>
        <taxon>Bacillales</taxon>
        <taxon>Paenibacillaceae</taxon>
        <taxon>Paenibacillus</taxon>
    </lineage>
</organism>
<feature type="domain" description="DUF4180" evidence="1">
    <location>
        <begin position="9"/>
        <end position="117"/>
    </location>
</feature>
<keyword evidence="3" id="KW-1185">Reference proteome</keyword>
<dbReference type="RefSeq" id="WP_210664114.1">
    <property type="nucleotide sequence ID" value="NZ_JAGKSP010000027.1"/>
</dbReference>
<dbReference type="InterPro" id="IPR025438">
    <property type="entry name" value="DUF4180"/>
</dbReference>